<reference evidence="3 4" key="1">
    <citation type="submission" date="2016-04" db="EMBL/GenBank/DDBJ databases">
        <title>Chloroflexus islandicus sp. nov., a thermophilic filamentous anoxygenic phototrophic bacterium from geyser Strokkur (Iceland).</title>
        <authorList>
            <person name="Gaisin V.A."/>
            <person name="Kalashnikov A.M."/>
            <person name="Sukhacheva M.V."/>
            <person name="Grouzdev D.S."/>
            <person name="Ivanov T.M."/>
            <person name="Kuznetsov B."/>
            <person name="Gorlenko V.M."/>
        </authorList>
    </citation>
    <scope>NUCLEOTIDE SEQUENCE [LARGE SCALE GENOMIC DNA]</scope>
    <source>
        <strain evidence="4">isl-2</strain>
    </source>
</reference>
<keyword evidence="4" id="KW-1185">Reference proteome</keyword>
<dbReference type="PROSITE" id="PS51419">
    <property type="entry name" value="RAB"/>
    <property type="match status" value="1"/>
</dbReference>
<dbReference type="RefSeq" id="WP_066786617.1">
    <property type="nucleotide sequence ID" value="NZ_LWQS01000049.1"/>
</dbReference>
<evidence type="ECO:0000256" key="1">
    <source>
        <dbReference type="ARBA" id="ARBA00022741"/>
    </source>
</evidence>
<dbReference type="PRINTS" id="PR00449">
    <property type="entry name" value="RASTRNSFRMNG"/>
</dbReference>
<dbReference type="FunFam" id="3.40.50.300:FF:001329">
    <property type="entry name" value="Small GTP-binding protein, putative"/>
    <property type="match status" value="1"/>
</dbReference>
<dbReference type="GO" id="GO:0003924">
    <property type="term" value="F:GTPase activity"/>
    <property type="evidence" value="ECO:0007669"/>
    <property type="project" value="InterPro"/>
</dbReference>
<dbReference type="AlphaFoldDB" id="A0A178MB61"/>
<dbReference type="Pfam" id="PF00071">
    <property type="entry name" value="Ras"/>
    <property type="match status" value="1"/>
</dbReference>
<dbReference type="Proteomes" id="UP000078287">
    <property type="component" value="Unassembled WGS sequence"/>
</dbReference>
<keyword evidence="1" id="KW-0547">Nucleotide-binding</keyword>
<dbReference type="EMBL" id="LWQS01000049">
    <property type="protein sequence ID" value="OAN45992.1"/>
    <property type="molecule type" value="Genomic_DNA"/>
</dbReference>
<dbReference type="PROSITE" id="PS51421">
    <property type="entry name" value="RAS"/>
    <property type="match status" value="1"/>
</dbReference>
<dbReference type="InterPro" id="IPR027417">
    <property type="entry name" value="P-loop_NTPase"/>
</dbReference>
<dbReference type="STRING" id="1707952.A6A03_01665"/>
<dbReference type="OrthoDB" id="7957980at2"/>
<gene>
    <name evidence="3" type="ORF">A6A03_01665</name>
</gene>
<organism evidence="3 4">
    <name type="scientific">Chloroflexus islandicus</name>
    <dbReference type="NCBI Taxonomy" id="1707952"/>
    <lineage>
        <taxon>Bacteria</taxon>
        <taxon>Bacillati</taxon>
        <taxon>Chloroflexota</taxon>
        <taxon>Chloroflexia</taxon>
        <taxon>Chloroflexales</taxon>
        <taxon>Chloroflexineae</taxon>
        <taxon>Chloroflexaceae</taxon>
        <taxon>Chloroflexus</taxon>
    </lineage>
</organism>
<dbReference type="SMART" id="SM00174">
    <property type="entry name" value="RHO"/>
    <property type="match status" value="1"/>
</dbReference>
<evidence type="ECO:0000313" key="4">
    <source>
        <dbReference type="Proteomes" id="UP000078287"/>
    </source>
</evidence>
<comment type="caution">
    <text evidence="3">The sequence shown here is derived from an EMBL/GenBank/DDBJ whole genome shotgun (WGS) entry which is preliminary data.</text>
</comment>
<dbReference type="InterPro" id="IPR005225">
    <property type="entry name" value="Small_GTP-bd"/>
</dbReference>
<dbReference type="NCBIfam" id="TIGR00231">
    <property type="entry name" value="small_GTP"/>
    <property type="match status" value="1"/>
</dbReference>
<dbReference type="SMART" id="SM00175">
    <property type="entry name" value="RAB"/>
    <property type="match status" value="1"/>
</dbReference>
<accession>A0A178MB61</accession>
<name>A0A178MB61_9CHLR</name>
<evidence type="ECO:0000256" key="2">
    <source>
        <dbReference type="ARBA" id="ARBA00023134"/>
    </source>
</evidence>
<dbReference type="InterPro" id="IPR001806">
    <property type="entry name" value="Small_GTPase"/>
</dbReference>
<dbReference type="SUPFAM" id="SSF52540">
    <property type="entry name" value="P-loop containing nucleoside triphosphate hydrolases"/>
    <property type="match status" value="1"/>
</dbReference>
<dbReference type="CDD" id="cd00154">
    <property type="entry name" value="Rab"/>
    <property type="match status" value="1"/>
</dbReference>
<sequence length="172" mass="19181">MNRLVAKICLLGEFSVGKTSLIRRFVEGVFDERYLSTLGVKISRHTMNLEQTEVNLLIWDTTGGERFDQIVQNYYRGSAGALLVCDLTRPDTLPVLSEYATTFHRASPETPLVIAANKADLTTQRRIADEEIAAVAATLSADWLCTSARTGEGVYEAFQILGRRIKQQKGRI</sequence>
<dbReference type="SMART" id="SM00173">
    <property type="entry name" value="RAS"/>
    <property type="match status" value="1"/>
</dbReference>
<proteinExistence type="predicted"/>
<dbReference type="GO" id="GO:0005525">
    <property type="term" value="F:GTP binding"/>
    <property type="evidence" value="ECO:0007669"/>
    <property type="project" value="UniProtKB-KW"/>
</dbReference>
<keyword evidence="2" id="KW-0342">GTP-binding</keyword>
<protein>
    <submittedName>
        <fullName evidence="3">GTP-binding protein</fullName>
    </submittedName>
</protein>
<dbReference type="Gene3D" id="3.40.50.300">
    <property type="entry name" value="P-loop containing nucleotide triphosphate hydrolases"/>
    <property type="match status" value="1"/>
</dbReference>
<evidence type="ECO:0000313" key="3">
    <source>
        <dbReference type="EMBL" id="OAN45992.1"/>
    </source>
</evidence>
<dbReference type="PANTHER" id="PTHR47977">
    <property type="entry name" value="RAS-RELATED PROTEIN RAB"/>
    <property type="match status" value="1"/>
</dbReference>
<dbReference type="InterPro" id="IPR050227">
    <property type="entry name" value="Rab"/>
</dbReference>